<keyword evidence="2" id="KW-1185">Reference proteome</keyword>
<name>A0AAD6JPK3_9ROSI</name>
<dbReference type="PANTHER" id="PTHR21717">
    <property type="entry name" value="TELOMERIC REPEAT BINDING PROTEIN"/>
    <property type="match status" value="1"/>
</dbReference>
<organism evidence="1 2">
    <name type="scientific">Salix udensis</name>
    <dbReference type="NCBI Taxonomy" id="889485"/>
    <lineage>
        <taxon>Eukaryota</taxon>
        <taxon>Viridiplantae</taxon>
        <taxon>Streptophyta</taxon>
        <taxon>Embryophyta</taxon>
        <taxon>Tracheophyta</taxon>
        <taxon>Spermatophyta</taxon>
        <taxon>Magnoliopsida</taxon>
        <taxon>eudicotyledons</taxon>
        <taxon>Gunneridae</taxon>
        <taxon>Pentapetalae</taxon>
        <taxon>rosids</taxon>
        <taxon>fabids</taxon>
        <taxon>Malpighiales</taxon>
        <taxon>Salicaceae</taxon>
        <taxon>Saliceae</taxon>
        <taxon>Salix</taxon>
    </lineage>
</organism>
<dbReference type="AlphaFoldDB" id="A0AAD6JPK3"/>
<gene>
    <name evidence="1" type="ORF">OIU84_011222</name>
</gene>
<proteinExistence type="predicted"/>
<accession>A0AAD6JPK3</accession>
<reference evidence="1 2" key="1">
    <citation type="journal article" date="2023" name="Int. J. Mol. Sci.">
        <title>De Novo Assembly and Annotation of 11 Diverse Shrub Willow (Salix) Genomes Reveals Novel Gene Organization in Sex-Linked Regions.</title>
        <authorList>
            <person name="Hyden B."/>
            <person name="Feng K."/>
            <person name="Yates T.B."/>
            <person name="Jawdy S."/>
            <person name="Cereghino C."/>
            <person name="Smart L.B."/>
            <person name="Muchero W."/>
        </authorList>
    </citation>
    <scope>NUCLEOTIDE SEQUENCE [LARGE SCALE GENOMIC DNA]</scope>
    <source>
        <tissue evidence="1">Shoot tip</tissue>
    </source>
</reference>
<comment type="caution">
    <text evidence="1">The sequence shown here is derived from an EMBL/GenBank/DDBJ whole genome shotgun (WGS) entry which is preliminary data.</text>
</comment>
<dbReference type="InterPro" id="IPR031105">
    <property type="entry name" value="TRP_plant"/>
</dbReference>
<dbReference type="EMBL" id="JAPFFJ010000016">
    <property type="protein sequence ID" value="KAJ6407869.1"/>
    <property type="molecule type" value="Genomic_DNA"/>
</dbReference>
<sequence>MVFQRRLDYGFNGYKVPVVPRAPRSPGGRGPIRKKSENSQKHAFEILVSVAGEILQEETSVPTNTACGKDLCNVKNTIQQEQVDRGKKVPISQGSLASERFDYSETIYVAEKLVVVNSKNAGRSPSCEMNEKSSHAWQDGLEDATGLDGGSIGQASVESNVKAGLLYTADSMELTGKQNPLFAVEEPAIAVKDLRRLFPFKKRKFFDQWTAAISVEMERERSDLSKAYLGNAEELRLIGAEGVLSTVSLHCD</sequence>
<protein>
    <submittedName>
        <fullName evidence="1">Uncharacterized protein</fullName>
    </submittedName>
</protein>
<dbReference type="Proteomes" id="UP001162972">
    <property type="component" value="Chromosome 6"/>
</dbReference>
<evidence type="ECO:0000313" key="1">
    <source>
        <dbReference type="EMBL" id="KAJ6407869.1"/>
    </source>
</evidence>
<evidence type="ECO:0000313" key="2">
    <source>
        <dbReference type="Proteomes" id="UP001162972"/>
    </source>
</evidence>
<dbReference type="PANTHER" id="PTHR21717:SF83">
    <property type="match status" value="1"/>
</dbReference>